<dbReference type="InterPro" id="IPR006119">
    <property type="entry name" value="Resolv_N"/>
</dbReference>
<name>A0ABY5FZG7_9MICO</name>
<dbReference type="SUPFAM" id="SSF53041">
    <property type="entry name" value="Resolvase-like"/>
    <property type="match status" value="1"/>
</dbReference>
<evidence type="ECO:0000313" key="3">
    <source>
        <dbReference type="Proteomes" id="UP001060039"/>
    </source>
</evidence>
<gene>
    <name evidence="2" type="ORF">NNL39_06150</name>
</gene>
<dbReference type="EMBL" id="CP101497">
    <property type="protein sequence ID" value="UTT63673.1"/>
    <property type="molecule type" value="Genomic_DNA"/>
</dbReference>
<protein>
    <recommendedName>
        <fullName evidence="1">Resolvase/invertase-type recombinase catalytic domain-containing protein</fullName>
    </recommendedName>
</protein>
<sequence>MTTFAYIRTSTAEQNNAHQRDAIAAAAIPEKYVDNDEGIFGTLVTLPQLVALLD</sequence>
<dbReference type="Proteomes" id="UP001060039">
    <property type="component" value="Chromosome"/>
</dbReference>
<dbReference type="RefSeq" id="WP_255160806.1">
    <property type="nucleotide sequence ID" value="NZ_CP101497.1"/>
</dbReference>
<dbReference type="PROSITE" id="PS51736">
    <property type="entry name" value="RECOMBINASES_3"/>
    <property type="match status" value="1"/>
</dbReference>
<organism evidence="2 3">
    <name type="scientific">Microcella humidisoli</name>
    <dbReference type="NCBI Taxonomy" id="2963406"/>
    <lineage>
        <taxon>Bacteria</taxon>
        <taxon>Bacillati</taxon>
        <taxon>Actinomycetota</taxon>
        <taxon>Actinomycetes</taxon>
        <taxon>Micrococcales</taxon>
        <taxon>Microbacteriaceae</taxon>
        <taxon>Microcella</taxon>
    </lineage>
</organism>
<dbReference type="InterPro" id="IPR036162">
    <property type="entry name" value="Resolvase-like_N_sf"/>
</dbReference>
<reference evidence="2" key="1">
    <citation type="submission" date="2022-07" db="EMBL/GenBank/DDBJ databases">
        <title>Taxonomic analysis of Microcella humidisoli nov. sp., isolated from riverside soil.</title>
        <authorList>
            <person name="Molina K.M."/>
            <person name="Kim S.B."/>
        </authorList>
    </citation>
    <scope>NUCLEOTIDE SEQUENCE</scope>
    <source>
        <strain evidence="2">MMS21-STM10</strain>
    </source>
</reference>
<proteinExistence type="predicted"/>
<keyword evidence="3" id="KW-1185">Reference proteome</keyword>
<evidence type="ECO:0000313" key="2">
    <source>
        <dbReference type="EMBL" id="UTT63673.1"/>
    </source>
</evidence>
<feature type="domain" description="Resolvase/invertase-type recombinase catalytic" evidence="1">
    <location>
        <begin position="2"/>
        <end position="54"/>
    </location>
</feature>
<evidence type="ECO:0000259" key="1">
    <source>
        <dbReference type="PROSITE" id="PS51736"/>
    </source>
</evidence>
<accession>A0ABY5FZG7</accession>